<keyword evidence="3 10" id="KW-0436">Ligase</keyword>
<dbReference type="SUPFAM" id="SSF52440">
    <property type="entry name" value="PreATP-grasp domain"/>
    <property type="match status" value="1"/>
</dbReference>
<dbReference type="AlphaFoldDB" id="G9ZCH6"/>
<evidence type="ECO:0000256" key="1">
    <source>
        <dbReference type="ARBA" id="ARBA00001936"/>
    </source>
</evidence>
<gene>
    <name evidence="10" type="primary">gshB</name>
    <name evidence="12" type="ORF">HMPREF9080_00453</name>
</gene>
<dbReference type="UniPathway" id="UPA00142">
    <property type="reaction ID" value="UER00210"/>
</dbReference>
<comment type="catalytic activity">
    <reaction evidence="10">
        <text>gamma-L-glutamyl-L-cysteine + glycine + ATP = glutathione + ADP + phosphate + H(+)</text>
        <dbReference type="Rhea" id="RHEA:13557"/>
        <dbReference type="ChEBI" id="CHEBI:15378"/>
        <dbReference type="ChEBI" id="CHEBI:30616"/>
        <dbReference type="ChEBI" id="CHEBI:43474"/>
        <dbReference type="ChEBI" id="CHEBI:57305"/>
        <dbReference type="ChEBI" id="CHEBI:57925"/>
        <dbReference type="ChEBI" id="CHEBI:58173"/>
        <dbReference type="ChEBI" id="CHEBI:456216"/>
        <dbReference type="EC" id="6.3.2.3"/>
    </reaction>
</comment>
<evidence type="ECO:0000313" key="12">
    <source>
        <dbReference type="EMBL" id="EHM55791.1"/>
    </source>
</evidence>
<dbReference type="HAMAP" id="MF_00162">
    <property type="entry name" value="GSH_S"/>
    <property type="match status" value="1"/>
</dbReference>
<keyword evidence="8" id="KW-0460">Magnesium</keyword>
<sequence length="322" mass="36443">MMWSLFFCVRCVMDIAVLMDDLASIKPYKDTTFALMLAAQVRGHRVMVFDQGDWQVRDGNVQAYVRTVRLVDQDEDFFRVLNEEVIDLCEVDVVLQRKDPPFNLRYIYDSYMLDLLEAQGVRVVNPPQALRDMNEKFAITRLPQCTPETLISKSRDEILAFLREFGEVVAKPLDGMGGSGVFKLTLGDKNTNAILDAMNPDGLQTLMVQRYLDKVTEGDKRILVINGEAVNHGLARLPAEGEFRANLAVGGHGVVQPLTEREWWIVEQVQPLLAAERLYLVGLDVIGGYLTELNVTSPTCMREIEKATGQKIAERFWQGLEE</sequence>
<evidence type="ECO:0000313" key="13">
    <source>
        <dbReference type="Proteomes" id="UP000004750"/>
    </source>
</evidence>
<keyword evidence="4 10" id="KW-0317">Glutathione biosynthesis</keyword>
<dbReference type="EMBL" id="AGCM01000022">
    <property type="protein sequence ID" value="EHM55791.1"/>
    <property type="molecule type" value="Genomic_DNA"/>
</dbReference>
<dbReference type="NCBIfam" id="TIGR01380">
    <property type="entry name" value="glut_syn"/>
    <property type="match status" value="1"/>
</dbReference>
<evidence type="ECO:0000256" key="2">
    <source>
        <dbReference type="ARBA" id="ARBA00001946"/>
    </source>
</evidence>
<dbReference type="GO" id="GO:0005737">
    <property type="term" value="C:cytoplasm"/>
    <property type="evidence" value="ECO:0007669"/>
    <property type="project" value="TreeGrafter"/>
</dbReference>
<dbReference type="Gene3D" id="3.30.470.20">
    <property type="entry name" value="ATP-grasp fold, B domain"/>
    <property type="match status" value="1"/>
</dbReference>
<dbReference type="EC" id="6.3.2.3" evidence="10"/>
<dbReference type="Pfam" id="PF02955">
    <property type="entry name" value="GSH-S_ATP"/>
    <property type="match status" value="1"/>
</dbReference>
<accession>G9ZCH6</accession>
<dbReference type="PATRIC" id="fig|797473.3.peg.375"/>
<feature type="domain" description="ATP-grasp" evidence="11">
    <location>
        <begin position="136"/>
        <end position="321"/>
    </location>
</feature>
<dbReference type="InterPro" id="IPR004215">
    <property type="entry name" value="GSHS_N"/>
</dbReference>
<evidence type="ECO:0000256" key="3">
    <source>
        <dbReference type="ARBA" id="ARBA00022598"/>
    </source>
</evidence>
<proteinExistence type="inferred from homology"/>
<dbReference type="SUPFAM" id="SSF56059">
    <property type="entry name" value="Glutathione synthetase ATP-binding domain-like"/>
    <property type="match status" value="1"/>
</dbReference>
<evidence type="ECO:0000256" key="5">
    <source>
        <dbReference type="ARBA" id="ARBA00022723"/>
    </source>
</evidence>
<dbReference type="STRING" id="797473.HMPREF9080_00453"/>
<evidence type="ECO:0000256" key="8">
    <source>
        <dbReference type="ARBA" id="ARBA00022842"/>
    </source>
</evidence>
<reference evidence="12 13" key="1">
    <citation type="submission" date="2011-08" db="EMBL/GenBank/DDBJ databases">
        <authorList>
            <person name="Weinstock G."/>
            <person name="Sodergren E."/>
            <person name="Clifton S."/>
            <person name="Fulton L."/>
            <person name="Fulton B."/>
            <person name="Courtney L."/>
            <person name="Fronick C."/>
            <person name="Harrison M."/>
            <person name="Strong C."/>
            <person name="Farmer C."/>
            <person name="Delahaunty K."/>
            <person name="Markovic C."/>
            <person name="Hall O."/>
            <person name="Minx P."/>
            <person name="Tomlinson C."/>
            <person name="Mitreva M."/>
            <person name="Hou S."/>
            <person name="Chen J."/>
            <person name="Wollam A."/>
            <person name="Pepin K.H."/>
            <person name="Johnson M."/>
            <person name="Bhonagiri V."/>
            <person name="Zhang X."/>
            <person name="Suruliraj S."/>
            <person name="Warren W."/>
            <person name="Chinwalla A."/>
            <person name="Mardis E.R."/>
            <person name="Wilson R.K."/>
        </authorList>
    </citation>
    <scope>NUCLEOTIDE SEQUENCE [LARGE SCALE GENOMIC DNA]</scope>
    <source>
        <strain evidence="12 13">F0432</strain>
    </source>
</reference>
<dbReference type="InterPro" id="IPR016185">
    <property type="entry name" value="PreATP-grasp_dom_sf"/>
</dbReference>
<evidence type="ECO:0000256" key="6">
    <source>
        <dbReference type="ARBA" id="ARBA00022741"/>
    </source>
</evidence>
<dbReference type="GO" id="GO:0005524">
    <property type="term" value="F:ATP binding"/>
    <property type="evidence" value="ECO:0007669"/>
    <property type="project" value="UniProtKB-UniRule"/>
</dbReference>
<comment type="cofactor">
    <cofactor evidence="2">
        <name>Mg(2+)</name>
        <dbReference type="ChEBI" id="CHEBI:18420"/>
    </cofactor>
</comment>
<keyword evidence="7 10" id="KW-0067">ATP-binding</keyword>
<dbReference type="Gene3D" id="3.30.1490.20">
    <property type="entry name" value="ATP-grasp fold, A domain"/>
    <property type="match status" value="1"/>
</dbReference>
<dbReference type="InterPro" id="IPR006284">
    <property type="entry name" value="Glut_synth_pro"/>
</dbReference>
<keyword evidence="5" id="KW-0479">Metal-binding</keyword>
<dbReference type="NCBIfam" id="NF003573">
    <property type="entry name" value="PRK05246.1"/>
    <property type="match status" value="1"/>
</dbReference>
<comment type="cofactor">
    <cofactor evidence="1">
        <name>Mn(2+)</name>
        <dbReference type="ChEBI" id="CHEBI:29035"/>
    </cofactor>
</comment>
<dbReference type="HOGENOM" id="CLU_068239_0_0_6"/>
<evidence type="ECO:0000259" key="11">
    <source>
        <dbReference type="PROSITE" id="PS50975"/>
    </source>
</evidence>
<comment type="caution">
    <text evidence="12">The sequence shown here is derived from an EMBL/GenBank/DDBJ whole genome shotgun (WGS) entry which is preliminary data.</text>
</comment>
<dbReference type="Gene3D" id="3.40.50.20">
    <property type="match status" value="1"/>
</dbReference>
<dbReference type="PANTHER" id="PTHR21621:SF4">
    <property type="entry name" value="GLUTATHIONE SYNTHETASE"/>
    <property type="match status" value="1"/>
</dbReference>
<protein>
    <recommendedName>
        <fullName evidence="10">Glutathione synthetase</fullName>
        <ecNumber evidence="10">6.3.2.3</ecNumber>
    </recommendedName>
    <alternativeName>
        <fullName evidence="10">GSH synthetase</fullName>
        <shortName evidence="10">GSH-S</shortName>
        <shortName evidence="10">GSHase</shortName>
    </alternativeName>
    <alternativeName>
        <fullName evidence="10">Glutathione synthase</fullName>
    </alternativeName>
</protein>
<dbReference type="PROSITE" id="PS50975">
    <property type="entry name" value="ATP_GRASP"/>
    <property type="match status" value="1"/>
</dbReference>
<dbReference type="PANTHER" id="PTHR21621">
    <property type="entry name" value="RIBOSOMAL PROTEIN S6 MODIFICATION PROTEIN"/>
    <property type="match status" value="1"/>
</dbReference>
<dbReference type="InterPro" id="IPR013815">
    <property type="entry name" value="ATP_grasp_subdomain_1"/>
</dbReference>
<dbReference type="GO" id="GO:0046872">
    <property type="term" value="F:metal ion binding"/>
    <property type="evidence" value="ECO:0007669"/>
    <property type="project" value="UniProtKB-KW"/>
</dbReference>
<evidence type="ECO:0000256" key="10">
    <source>
        <dbReference type="HAMAP-Rule" id="MF_00162"/>
    </source>
</evidence>
<keyword evidence="6 10" id="KW-0547">Nucleotide-binding</keyword>
<dbReference type="InterPro" id="IPR004218">
    <property type="entry name" value="GSHS_ATP-bd"/>
</dbReference>
<dbReference type="Pfam" id="PF02951">
    <property type="entry name" value="GSH-S_N"/>
    <property type="match status" value="1"/>
</dbReference>
<comment type="similarity">
    <text evidence="10">Belongs to the prokaryotic GSH synthase family.</text>
</comment>
<dbReference type="GO" id="GO:0004363">
    <property type="term" value="F:glutathione synthase activity"/>
    <property type="evidence" value="ECO:0007669"/>
    <property type="project" value="UniProtKB-UniRule"/>
</dbReference>
<evidence type="ECO:0000256" key="7">
    <source>
        <dbReference type="ARBA" id="ARBA00022840"/>
    </source>
</evidence>
<name>G9ZCH6_9GAMM</name>
<dbReference type="Proteomes" id="UP000004750">
    <property type="component" value="Unassembled WGS sequence"/>
</dbReference>
<evidence type="ECO:0000256" key="9">
    <source>
        <dbReference type="ARBA" id="ARBA00023211"/>
    </source>
</evidence>
<keyword evidence="9" id="KW-0464">Manganese</keyword>
<organism evidence="12 13">
    <name type="scientific">Cardiobacterium valvarum F0432</name>
    <dbReference type="NCBI Taxonomy" id="797473"/>
    <lineage>
        <taxon>Bacteria</taxon>
        <taxon>Pseudomonadati</taxon>
        <taxon>Pseudomonadota</taxon>
        <taxon>Gammaproteobacteria</taxon>
        <taxon>Cardiobacteriales</taxon>
        <taxon>Cardiobacteriaceae</taxon>
        <taxon>Cardiobacterium</taxon>
    </lineage>
</organism>
<evidence type="ECO:0000256" key="4">
    <source>
        <dbReference type="ARBA" id="ARBA00022684"/>
    </source>
</evidence>
<comment type="pathway">
    <text evidence="10">Sulfur metabolism; glutathione biosynthesis; glutathione from L-cysteine and L-glutamate: step 2/2.</text>
</comment>
<dbReference type="InterPro" id="IPR011761">
    <property type="entry name" value="ATP-grasp"/>
</dbReference>